<dbReference type="InterPro" id="IPR017946">
    <property type="entry name" value="PLC-like_Pdiesterase_TIM-brl"/>
</dbReference>
<dbReference type="GO" id="GO:0006629">
    <property type="term" value="P:lipid metabolic process"/>
    <property type="evidence" value="ECO:0007669"/>
    <property type="project" value="InterPro"/>
</dbReference>
<protein>
    <submittedName>
        <fullName evidence="7">Ankyrin repeat protein nuc-2</fullName>
    </submittedName>
</protein>
<feature type="repeat" description="ANK" evidence="3">
    <location>
        <begin position="497"/>
        <end position="517"/>
    </location>
</feature>
<dbReference type="Gene3D" id="1.25.40.20">
    <property type="entry name" value="Ankyrin repeat-containing domain"/>
    <property type="match status" value="2"/>
</dbReference>
<feature type="domain" description="GP-PDE" evidence="6">
    <location>
        <begin position="893"/>
        <end position="1208"/>
    </location>
</feature>
<evidence type="ECO:0000259" key="6">
    <source>
        <dbReference type="PROSITE" id="PS51704"/>
    </source>
</evidence>
<accession>A0A1V2LAC9</accession>
<dbReference type="InterPro" id="IPR036770">
    <property type="entry name" value="Ankyrin_rpt-contain_sf"/>
</dbReference>
<evidence type="ECO:0000256" key="2">
    <source>
        <dbReference type="ARBA" id="ARBA00023043"/>
    </source>
</evidence>
<dbReference type="PROSITE" id="PS51382">
    <property type="entry name" value="SPX"/>
    <property type="match status" value="1"/>
</dbReference>
<dbReference type="STRING" id="36022.A0A1V2LAC9"/>
<dbReference type="InterPro" id="IPR004331">
    <property type="entry name" value="SPX_dom"/>
</dbReference>
<dbReference type="Gene3D" id="3.20.20.190">
    <property type="entry name" value="Phosphatidylinositol (PI) phosphodiesterase"/>
    <property type="match status" value="1"/>
</dbReference>
<feature type="region of interest" description="Disordered" evidence="4">
    <location>
        <begin position="339"/>
        <end position="379"/>
    </location>
</feature>
<proteinExistence type="predicted"/>
<dbReference type="OMA" id="LCTALNW"/>
<dbReference type="Pfam" id="PF03105">
    <property type="entry name" value="SPX"/>
    <property type="match status" value="1"/>
</dbReference>
<dbReference type="SUPFAM" id="SSF51695">
    <property type="entry name" value="PLC-like phosphodiesterases"/>
    <property type="match status" value="1"/>
</dbReference>
<comment type="caution">
    <text evidence="7">The sequence shown here is derived from an EMBL/GenBank/DDBJ whole genome shotgun (WGS) entry which is preliminary data.</text>
</comment>
<dbReference type="InterPro" id="IPR030395">
    <property type="entry name" value="GP_PDE_dom"/>
</dbReference>
<keyword evidence="1" id="KW-0677">Repeat</keyword>
<feature type="compositionally biased region" description="Polar residues" evidence="4">
    <location>
        <begin position="342"/>
        <end position="379"/>
    </location>
</feature>
<name>A0A1V2LAC9_CYBFA</name>
<dbReference type="Pfam" id="PF12796">
    <property type="entry name" value="Ank_2"/>
    <property type="match status" value="2"/>
</dbReference>
<evidence type="ECO:0000256" key="1">
    <source>
        <dbReference type="ARBA" id="ARBA00022737"/>
    </source>
</evidence>
<dbReference type="PROSITE" id="PS50297">
    <property type="entry name" value="ANK_REP_REGION"/>
    <property type="match status" value="3"/>
</dbReference>
<dbReference type="AlphaFoldDB" id="A0A1V2LAC9"/>
<feature type="repeat" description="ANK" evidence="3">
    <location>
        <begin position="603"/>
        <end position="635"/>
    </location>
</feature>
<dbReference type="InterPro" id="IPR002110">
    <property type="entry name" value="Ankyrin_rpt"/>
</dbReference>
<dbReference type="Proteomes" id="UP000189513">
    <property type="component" value="Unassembled WGS sequence"/>
</dbReference>
<feature type="repeat" description="ANK" evidence="3">
    <location>
        <begin position="533"/>
        <end position="565"/>
    </location>
</feature>
<organism evidence="7 8">
    <name type="scientific">Cyberlindnera fabianii</name>
    <name type="common">Yeast</name>
    <name type="synonym">Hansenula fabianii</name>
    <dbReference type="NCBI Taxonomy" id="36022"/>
    <lineage>
        <taxon>Eukaryota</taxon>
        <taxon>Fungi</taxon>
        <taxon>Dikarya</taxon>
        <taxon>Ascomycota</taxon>
        <taxon>Saccharomycotina</taxon>
        <taxon>Saccharomycetes</taxon>
        <taxon>Phaffomycetales</taxon>
        <taxon>Phaffomycetaceae</taxon>
        <taxon>Cyberlindnera</taxon>
    </lineage>
</organism>
<feature type="domain" description="SPX" evidence="5">
    <location>
        <begin position="138"/>
        <end position="293"/>
    </location>
</feature>
<evidence type="ECO:0000256" key="4">
    <source>
        <dbReference type="SAM" id="MobiDB-lite"/>
    </source>
</evidence>
<feature type="repeat" description="ANK" evidence="3">
    <location>
        <begin position="637"/>
        <end position="669"/>
    </location>
</feature>
<keyword evidence="2 3" id="KW-0040">ANK repeat</keyword>
<keyword evidence="8" id="KW-1185">Reference proteome</keyword>
<dbReference type="Pfam" id="PF25329">
    <property type="entry name" value="C2_GDE1"/>
    <property type="match status" value="1"/>
</dbReference>
<dbReference type="Pfam" id="PF03009">
    <property type="entry name" value="GDPD"/>
    <property type="match status" value="1"/>
</dbReference>
<evidence type="ECO:0000313" key="8">
    <source>
        <dbReference type="Proteomes" id="UP000189513"/>
    </source>
</evidence>
<evidence type="ECO:0000256" key="3">
    <source>
        <dbReference type="PROSITE-ProRule" id="PRU00023"/>
    </source>
</evidence>
<dbReference type="PROSITE" id="PS50088">
    <property type="entry name" value="ANK_REPEAT"/>
    <property type="match status" value="4"/>
</dbReference>
<sequence length="1208" mass="134958">MIRIYRYTKESMFVYRVQLSPMSPASKTFAGVPIKDAASSVSNLFGKHRSLVKLIQAYKKRQPTTITTERLVPLLAELLQLQDSFVLECDEDIVNFTSRYKNLREDPHAPGWHSPSVQPTLSLQRRKHSSIFTVSLYTKFGKYLESRQLELPEYVGHFINYKALKKLIKALAVPQGSATVVDVERLLQENKASFFFRLERELEKVNAFYLEKEADLKVRLDILVRKKNDAIAKQRLGSKTSIAYIKLYDGFKRFSRDLERLEQFVELNQTGFSKVLKKWDKRSKSHTKELYLSKAVSVQPVFNRAEISQLSDLCANSLVELDANAEGELVVRFDYENDSTKRGSSITSTDMSKFQLSNDQNTTARHPSEAGTTDGVSSKSIVDDTEVDDVYNEFLNVAYSSTATALVVPFVERVKKAPNAEFKLTKIFFLAITTKIPDQILQQFYDVSSGLVALSYADDLSRRTVIHEACCNPNESRGFIIELALKEGTTLFSKDISGRTPLHYASELGKNDLVRLLCSCKGVLEHLNDLDYDSMSPLLLAIERNHLETVKVLLELGADAAPVNSEDHPQYLPLNVACKSGNYEAAELLLKQPKVKEFQKDAEGLLPLHVVAKTGSFKLVPLLTQNGADPNDVDGFNKWPPIFYSASEGHPRTTDALIKAGAKIDIKDEENNTPLYYASWEGHVNVLNVLIDAIQQVKGSKNLLSPLKFNNGTISLSPSVAPPSFSLDAETFNIDMIPDLSLPPPIIPLRRYGHNFLEKMIFLQLRFALGKDSIQLNQEEVLTSLPGRVVLSSKISDVVPRNILLPVTEGESTVAFQVDSLDQFSIDFEIFPSFGTKLIAKTSALSNVFTDVTNDGLNNSVVLPLFDGRLKNVGELKFQFQVIHPYSGKPLEISKYDTYWKSTSGNNSGVQNSVLSFVTSSSLSGDYVKINVTLLSDGTPVVCPAWYLNVLGTQIPLSQLSVQQLKSLTQYDIDSIVFPEMTTKSEFYKGLNHILDNSCILFEDLLKNIPDYVNLNVEVLYPTEAEVKEIPITLPDSADLDTFVDAMLTTVFDHVRQLRANNSKCSRSIVFSSNNQSVCSILNWKQPNYPVFFNVSGIHFADDKFEISSANGFPIDVVKSEDPTTHSIMEATRFATLNNLLGIIVPSELLVLVPDLVESIRSRGLVLVASKKGEKNFDAEDINATAVKTEINGARWNDILSFKGDIDM</sequence>
<dbReference type="EMBL" id="MPUK01000002">
    <property type="protein sequence ID" value="ONH68857.1"/>
    <property type="molecule type" value="Genomic_DNA"/>
</dbReference>
<dbReference type="InterPro" id="IPR057506">
    <property type="entry name" value="C2_GPCPD1"/>
</dbReference>
<dbReference type="PANTHER" id="PTHR24198:SF194">
    <property type="entry name" value="INVERSIN-A"/>
    <property type="match status" value="1"/>
</dbReference>
<dbReference type="PANTHER" id="PTHR24198">
    <property type="entry name" value="ANKYRIN REPEAT AND PROTEIN KINASE DOMAIN-CONTAINING PROTEIN"/>
    <property type="match status" value="1"/>
</dbReference>
<evidence type="ECO:0000259" key="5">
    <source>
        <dbReference type="PROSITE" id="PS51382"/>
    </source>
</evidence>
<dbReference type="CDD" id="cd14483">
    <property type="entry name" value="SPX_PHO81_NUC-2_like"/>
    <property type="match status" value="1"/>
</dbReference>
<dbReference type="VEuPathDB" id="FungiDB:BON22_1533"/>
<dbReference type="SMART" id="SM00248">
    <property type="entry name" value="ANK"/>
    <property type="match status" value="7"/>
</dbReference>
<dbReference type="PROSITE" id="PS51704">
    <property type="entry name" value="GP_PDE"/>
    <property type="match status" value="1"/>
</dbReference>
<gene>
    <name evidence="7" type="ORF">BON22_1533</name>
</gene>
<reference evidence="8" key="1">
    <citation type="journal article" date="2017" name="Genome Announc.">
        <title>Genome sequences of Cyberlindnera fabianii 65, Pichia kudriavzevii 129, and Saccharomyces cerevisiae 131 isolated from fermented masau fruits in Zimbabwe.</title>
        <authorList>
            <person name="van Rijswijck I.M.H."/>
            <person name="Derks M.F.L."/>
            <person name="Abee T."/>
            <person name="de Ridder D."/>
            <person name="Smid E.J."/>
        </authorList>
    </citation>
    <scope>NUCLEOTIDE SEQUENCE [LARGE SCALE GENOMIC DNA]</scope>
    <source>
        <strain evidence="8">65</strain>
    </source>
</reference>
<dbReference type="SUPFAM" id="SSF48403">
    <property type="entry name" value="Ankyrin repeat"/>
    <property type="match status" value="1"/>
</dbReference>
<evidence type="ECO:0000313" key="7">
    <source>
        <dbReference type="EMBL" id="ONH68857.1"/>
    </source>
</evidence>
<dbReference type="GO" id="GO:0008081">
    <property type="term" value="F:phosphoric diester hydrolase activity"/>
    <property type="evidence" value="ECO:0007669"/>
    <property type="project" value="InterPro"/>
</dbReference>